<dbReference type="InterPro" id="IPR011991">
    <property type="entry name" value="ArsR-like_HTH"/>
</dbReference>
<evidence type="ECO:0000256" key="3">
    <source>
        <dbReference type="PIRSR" id="PIRSR640198-2"/>
    </source>
</evidence>
<feature type="binding site" evidence="3">
    <location>
        <begin position="197"/>
        <end position="204"/>
    </location>
    <ligand>
        <name>ATP</name>
        <dbReference type="ChEBI" id="CHEBI:30616"/>
    </ligand>
</feature>
<dbReference type="SUPFAM" id="SSF140931">
    <property type="entry name" value="Fic-like"/>
    <property type="match status" value="1"/>
</dbReference>
<evidence type="ECO:0000256" key="1">
    <source>
        <dbReference type="PIRSR" id="PIRSR038925-1"/>
    </source>
</evidence>
<dbReference type="Gene3D" id="1.10.3290.10">
    <property type="entry name" value="Fido-like domain"/>
    <property type="match status" value="1"/>
</dbReference>
<dbReference type="Pfam" id="PF13784">
    <property type="entry name" value="Fic_N"/>
    <property type="match status" value="1"/>
</dbReference>
<dbReference type="GO" id="GO:0005524">
    <property type="term" value="F:ATP binding"/>
    <property type="evidence" value="ECO:0007669"/>
    <property type="project" value="UniProtKB-KW"/>
</dbReference>
<dbReference type="PROSITE" id="PS51459">
    <property type="entry name" value="FIDO"/>
    <property type="match status" value="1"/>
</dbReference>
<keyword evidence="1" id="KW-0067">ATP-binding</keyword>
<dbReference type="InterPro" id="IPR026287">
    <property type="entry name" value="SoFic-like"/>
</dbReference>
<protein>
    <submittedName>
        <fullName evidence="5">Fic family protein</fullName>
    </submittedName>
</protein>
<dbReference type="InterPro" id="IPR003812">
    <property type="entry name" value="Fido"/>
</dbReference>
<organism evidence="5 6">
    <name type="scientific">Pedobacter frigidisoli</name>
    <dbReference type="NCBI Taxonomy" id="2530455"/>
    <lineage>
        <taxon>Bacteria</taxon>
        <taxon>Pseudomonadati</taxon>
        <taxon>Bacteroidota</taxon>
        <taxon>Sphingobacteriia</taxon>
        <taxon>Sphingobacteriales</taxon>
        <taxon>Sphingobacteriaceae</taxon>
        <taxon>Pedobacter</taxon>
    </lineage>
</organism>
<dbReference type="InterPro" id="IPR025758">
    <property type="entry name" value="Fic/DOC_N"/>
</dbReference>
<dbReference type="Gene3D" id="1.10.10.10">
    <property type="entry name" value="Winged helix-like DNA-binding domain superfamily/Winged helix DNA-binding domain"/>
    <property type="match status" value="1"/>
</dbReference>
<dbReference type="InterPro" id="IPR036390">
    <property type="entry name" value="WH_DNA-bd_sf"/>
</dbReference>
<feature type="binding site" evidence="3">
    <location>
        <begin position="235"/>
        <end position="236"/>
    </location>
    <ligand>
        <name>ATP</name>
        <dbReference type="ChEBI" id="CHEBI:30616"/>
    </ligand>
</feature>
<reference evidence="5 6" key="1">
    <citation type="submission" date="2019-02" db="EMBL/GenBank/DDBJ databases">
        <title>Pedobacter sp. RP-3-11 sp. nov., isolated from Arctic soil.</title>
        <authorList>
            <person name="Dahal R.H."/>
        </authorList>
    </citation>
    <scope>NUCLEOTIDE SEQUENCE [LARGE SCALE GENOMIC DNA]</scope>
    <source>
        <strain evidence="5 6">RP-3-11</strain>
    </source>
</reference>
<dbReference type="InterPro" id="IPR036597">
    <property type="entry name" value="Fido-like_dom_sf"/>
</dbReference>
<evidence type="ECO:0000313" key="5">
    <source>
        <dbReference type="EMBL" id="TCD12886.1"/>
    </source>
</evidence>
<feature type="domain" description="Fido" evidence="4">
    <location>
        <begin position="106"/>
        <end position="257"/>
    </location>
</feature>
<keyword evidence="6" id="KW-1185">Reference proteome</keyword>
<feature type="binding site" evidence="1">
    <location>
        <position position="193"/>
    </location>
    <ligand>
        <name>ATP</name>
        <dbReference type="ChEBI" id="CHEBI:30616"/>
    </ligand>
</feature>
<sequence length="378" mass="43504">MAKVHQIPMLPLKQDVETKAVLKRLNAVRAALEGLNGVAESIPNERIILNTLSLQEAKDSSAIENIVTTHDELYTSDTITRQFTSHAAKEVYNYAQALLEGFRQVKESGLITVNHILNLQELLEENDAGFRKVPGTALKNDQTGETVYTPPQEFDKIIELMSNLETFINDGELTDLDPVVKMAIIHHQFESIHPFYDGNGRTGRIINILYLVKENLLKLPILYLSRYINQNKSTYYRLLQQTRDTNNWEPWILYMLDAVEETAVQTSFIIREIKKLMVIHKQKIRSELPKIYSQDLINSLFKHPYTKIEFIKNDLRIARKTAGRHLDQLCETGLITKNKIGKENYYFNNDLIEFLINVSSLKKEEGEQISIVTENSKL</sequence>
<keyword evidence="1" id="KW-0547">Nucleotide-binding</keyword>
<dbReference type="InterPro" id="IPR048770">
    <property type="entry name" value="SoFic-like_C"/>
</dbReference>
<evidence type="ECO:0000259" key="4">
    <source>
        <dbReference type="PROSITE" id="PS51459"/>
    </source>
</evidence>
<evidence type="ECO:0000313" key="6">
    <source>
        <dbReference type="Proteomes" id="UP000291485"/>
    </source>
</evidence>
<dbReference type="PANTHER" id="PTHR13504:SF35">
    <property type="entry name" value="PROTEIN ADENYLYLTRANSFERASE SOFIC"/>
    <property type="match status" value="1"/>
</dbReference>
<dbReference type="Pfam" id="PF21248">
    <property type="entry name" value="SoFic-like_C"/>
    <property type="match status" value="1"/>
</dbReference>
<dbReference type="InterPro" id="IPR040198">
    <property type="entry name" value="Fido_containing"/>
</dbReference>
<evidence type="ECO:0000256" key="2">
    <source>
        <dbReference type="PIRSR" id="PIRSR640198-1"/>
    </source>
</evidence>
<accession>A0A4V2MNH5</accession>
<dbReference type="SUPFAM" id="SSF46785">
    <property type="entry name" value="Winged helix' DNA-binding domain"/>
    <property type="match status" value="1"/>
</dbReference>
<dbReference type="Proteomes" id="UP000291485">
    <property type="component" value="Unassembled WGS sequence"/>
</dbReference>
<dbReference type="PIRSF" id="PIRSF038925">
    <property type="entry name" value="AMP-prot_trans"/>
    <property type="match status" value="1"/>
</dbReference>
<dbReference type="PANTHER" id="PTHR13504">
    <property type="entry name" value="FIDO DOMAIN-CONTAINING PROTEIN DDB_G0283145"/>
    <property type="match status" value="1"/>
</dbReference>
<dbReference type="Pfam" id="PF02661">
    <property type="entry name" value="Fic"/>
    <property type="match status" value="1"/>
</dbReference>
<proteinExistence type="predicted"/>
<dbReference type="InterPro" id="IPR036388">
    <property type="entry name" value="WH-like_DNA-bd_sf"/>
</dbReference>
<dbReference type="AlphaFoldDB" id="A0A4V2MNH5"/>
<feature type="binding site" evidence="1">
    <location>
        <position position="64"/>
    </location>
    <ligand>
        <name>ATP</name>
        <dbReference type="ChEBI" id="CHEBI:30616"/>
    </ligand>
</feature>
<name>A0A4V2MNH5_9SPHI</name>
<feature type="binding site" evidence="1">
    <location>
        <position position="235"/>
    </location>
    <ligand>
        <name>ATP</name>
        <dbReference type="ChEBI" id="CHEBI:30616"/>
    </ligand>
</feature>
<dbReference type="GO" id="GO:0006355">
    <property type="term" value="P:regulation of DNA-templated transcription"/>
    <property type="evidence" value="ECO:0007669"/>
    <property type="project" value="UniProtKB-ARBA"/>
</dbReference>
<feature type="active site" evidence="2">
    <location>
        <position position="193"/>
    </location>
</feature>
<dbReference type="CDD" id="cd00090">
    <property type="entry name" value="HTH_ARSR"/>
    <property type="match status" value="1"/>
</dbReference>
<dbReference type="EMBL" id="SJSN01000001">
    <property type="protein sequence ID" value="TCD12886.1"/>
    <property type="molecule type" value="Genomic_DNA"/>
</dbReference>
<gene>
    <name evidence="5" type="ORF">EZ449_02240</name>
</gene>
<feature type="binding site" evidence="1">
    <location>
        <begin position="198"/>
        <end position="204"/>
    </location>
    <ligand>
        <name>ATP</name>
        <dbReference type="ChEBI" id="CHEBI:30616"/>
    </ligand>
</feature>
<dbReference type="OrthoDB" id="9814400at2"/>
<comment type="caution">
    <text evidence="5">The sequence shown here is derived from an EMBL/GenBank/DDBJ whole genome shotgun (WGS) entry which is preliminary data.</text>
</comment>